<reference evidence="7" key="1">
    <citation type="submission" date="2020-07" db="EMBL/GenBank/DDBJ databases">
        <title>A long reads based de novo assembly of the rainbow trout Arlee double haploid line genome.</title>
        <authorList>
            <person name="Gao G."/>
            <person name="Palti Y."/>
        </authorList>
    </citation>
    <scope>NUCLEOTIDE SEQUENCE [LARGE SCALE GENOMIC DNA]</scope>
</reference>
<dbReference type="GO" id="GO:0005737">
    <property type="term" value="C:cytoplasm"/>
    <property type="evidence" value="ECO:0007669"/>
    <property type="project" value="UniProtKB-SubCell"/>
</dbReference>
<keyword evidence="8" id="KW-1185">Reference proteome</keyword>
<proteinExistence type="inferred from homology"/>
<protein>
    <submittedName>
        <fullName evidence="7">Uncharacterized protein</fullName>
    </submittedName>
</protein>
<evidence type="ECO:0000313" key="7">
    <source>
        <dbReference type="Ensembl" id="ENSOMYP00000095646.1"/>
    </source>
</evidence>
<name>A0A8C7UGJ1_ONCMY</name>
<dbReference type="Ensembl" id="ENSOMYT00000103943.2">
    <property type="protein sequence ID" value="ENSOMYP00000095646.1"/>
    <property type="gene ID" value="ENSOMYG00000043576.2"/>
</dbReference>
<evidence type="ECO:0000256" key="2">
    <source>
        <dbReference type="ARBA" id="ARBA00009636"/>
    </source>
</evidence>
<sequence length="168" mass="17696">ITRSLCSAVGQCGDQVGCRLWDLALRENALSTGGVGRHGGVEEGMVNEILQGPHARDDSTQLIIDVSCSLTAVGRWTFGSAYREQIVDQLKRAAEHCDCIGAFNFFSSGLGNCSLVGIVNKIKHMPHSGKVGSVIKKDTAIVSGQGGVSGAENAMNNVVANLLLNITR</sequence>
<dbReference type="GO" id="GO:0005874">
    <property type="term" value="C:microtubule"/>
    <property type="evidence" value="ECO:0007669"/>
    <property type="project" value="UniProtKB-KW"/>
</dbReference>
<dbReference type="GO" id="GO:0007017">
    <property type="term" value="P:microtubule-based process"/>
    <property type="evidence" value="ECO:0007669"/>
    <property type="project" value="InterPro"/>
</dbReference>
<evidence type="ECO:0000256" key="4">
    <source>
        <dbReference type="ARBA" id="ARBA00022701"/>
    </source>
</evidence>
<accession>A0A8C7UGJ1</accession>
<dbReference type="InterPro" id="IPR004057">
    <property type="entry name" value="Epsilon_tubulin"/>
</dbReference>
<dbReference type="Proteomes" id="UP000694395">
    <property type="component" value="Chromosome 8"/>
</dbReference>
<keyword evidence="3" id="KW-0963">Cytoplasm</keyword>
<evidence type="ECO:0000256" key="1">
    <source>
        <dbReference type="ARBA" id="ARBA00004496"/>
    </source>
</evidence>
<keyword evidence="4" id="KW-0493">Microtubule</keyword>
<evidence type="ECO:0000313" key="8">
    <source>
        <dbReference type="Proteomes" id="UP000694395"/>
    </source>
</evidence>
<dbReference type="AlphaFoldDB" id="A0A8C7UGJ1"/>
<comment type="subcellular location">
    <subcellularLocation>
        <location evidence="1">Cytoplasm</location>
    </subcellularLocation>
</comment>
<dbReference type="PRINTS" id="PR01161">
    <property type="entry name" value="TUBULIN"/>
</dbReference>
<evidence type="ECO:0000256" key="6">
    <source>
        <dbReference type="ARBA" id="ARBA00023134"/>
    </source>
</evidence>
<dbReference type="PRINTS" id="PR01519">
    <property type="entry name" value="EPSLNTUBULIN"/>
</dbReference>
<reference evidence="7" key="3">
    <citation type="submission" date="2025-09" db="UniProtKB">
        <authorList>
            <consortium name="Ensembl"/>
        </authorList>
    </citation>
    <scope>IDENTIFICATION</scope>
</reference>
<comment type="similarity">
    <text evidence="2">Belongs to the tubulin family.</text>
</comment>
<evidence type="ECO:0000256" key="3">
    <source>
        <dbReference type="ARBA" id="ARBA00022490"/>
    </source>
</evidence>
<dbReference type="GO" id="GO:0005525">
    <property type="term" value="F:GTP binding"/>
    <property type="evidence" value="ECO:0007669"/>
    <property type="project" value="UniProtKB-KW"/>
</dbReference>
<dbReference type="Gene3D" id="3.40.50.1440">
    <property type="entry name" value="Tubulin/FtsZ, GTPase domain"/>
    <property type="match status" value="1"/>
</dbReference>
<dbReference type="SUPFAM" id="SSF52490">
    <property type="entry name" value="Tubulin nucleotide-binding domain-like"/>
    <property type="match status" value="1"/>
</dbReference>
<keyword evidence="6" id="KW-0342">GTP-binding</keyword>
<organism evidence="7 8">
    <name type="scientific">Oncorhynchus mykiss</name>
    <name type="common">Rainbow trout</name>
    <name type="synonym">Salmo gairdneri</name>
    <dbReference type="NCBI Taxonomy" id="8022"/>
    <lineage>
        <taxon>Eukaryota</taxon>
        <taxon>Metazoa</taxon>
        <taxon>Chordata</taxon>
        <taxon>Craniata</taxon>
        <taxon>Vertebrata</taxon>
        <taxon>Euteleostomi</taxon>
        <taxon>Actinopterygii</taxon>
        <taxon>Neopterygii</taxon>
        <taxon>Teleostei</taxon>
        <taxon>Protacanthopterygii</taxon>
        <taxon>Salmoniformes</taxon>
        <taxon>Salmonidae</taxon>
        <taxon>Salmoninae</taxon>
        <taxon>Oncorhynchus</taxon>
    </lineage>
</organism>
<evidence type="ECO:0000256" key="5">
    <source>
        <dbReference type="ARBA" id="ARBA00022741"/>
    </source>
</evidence>
<dbReference type="InterPro" id="IPR000217">
    <property type="entry name" value="Tubulin"/>
</dbReference>
<reference evidence="7" key="2">
    <citation type="submission" date="2025-08" db="UniProtKB">
        <authorList>
            <consortium name="Ensembl"/>
        </authorList>
    </citation>
    <scope>IDENTIFICATION</scope>
</reference>
<dbReference type="GeneTree" id="ENSGT01130000282297"/>
<keyword evidence="5" id="KW-0547">Nucleotide-binding</keyword>
<dbReference type="InterPro" id="IPR036525">
    <property type="entry name" value="Tubulin/FtsZ_GTPase_sf"/>
</dbReference>